<keyword evidence="4" id="KW-0488">Methylation</keyword>
<evidence type="ECO:0000256" key="5">
    <source>
        <dbReference type="ARBA" id="ARBA00022519"/>
    </source>
</evidence>
<name>A0A0B2UD14_9GAMM</name>
<evidence type="ECO:0000256" key="11">
    <source>
        <dbReference type="SAM" id="Phobius"/>
    </source>
</evidence>
<dbReference type="SUPFAM" id="SSF54523">
    <property type="entry name" value="Pili subunits"/>
    <property type="match status" value="1"/>
</dbReference>
<dbReference type="InterPro" id="IPR022346">
    <property type="entry name" value="T2SS_GspH"/>
</dbReference>
<evidence type="ECO:0000256" key="7">
    <source>
        <dbReference type="ARBA" id="ARBA00022989"/>
    </source>
</evidence>
<feature type="transmembrane region" description="Helical" evidence="11">
    <location>
        <begin position="12"/>
        <end position="30"/>
    </location>
</feature>
<dbReference type="Gene3D" id="3.55.40.10">
    <property type="entry name" value="minor pseudopilin epsh domain"/>
    <property type="match status" value="1"/>
</dbReference>
<keyword evidence="5" id="KW-0997">Cell inner membrane</keyword>
<reference evidence="13 14" key="1">
    <citation type="submission" date="2014-03" db="EMBL/GenBank/DDBJ databases">
        <title>Genome sequence of the diesel-degrader and plant-growth promoter Acinetobacter oleivorans PF-1 isolated from the roots of poplar tree.</title>
        <authorList>
            <person name="Gkorezis P."/>
            <person name="van Hamme J."/>
            <person name="Rineau F."/>
            <person name="Vangronsveld J."/>
            <person name="Francetti A."/>
        </authorList>
    </citation>
    <scope>NUCLEOTIDE SEQUENCE [LARGE SCALE GENOMIC DNA]</scope>
    <source>
        <strain evidence="13 14">PF1</strain>
    </source>
</reference>
<evidence type="ECO:0000256" key="9">
    <source>
        <dbReference type="ARBA" id="ARBA00025772"/>
    </source>
</evidence>
<organism evidence="13 14">
    <name type="scientific">Acinetobacter oleivorans</name>
    <dbReference type="NCBI Taxonomy" id="1148157"/>
    <lineage>
        <taxon>Bacteria</taxon>
        <taxon>Pseudomonadati</taxon>
        <taxon>Pseudomonadota</taxon>
        <taxon>Gammaproteobacteria</taxon>
        <taxon>Moraxellales</taxon>
        <taxon>Moraxellaceae</taxon>
        <taxon>Acinetobacter</taxon>
    </lineage>
</organism>
<accession>A0A0B2UD14</accession>
<evidence type="ECO:0000256" key="4">
    <source>
        <dbReference type="ARBA" id="ARBA00022481"/>
    </source>
</evidence>
<feature type="domain" description="General secretion pathway GspH" evidence="12">
    <location>
        <begin position="49"/>
        <end position="159"/>
    </location>
</feature>
<evidence type="ECO:0000256" key="8">
    <source>
        <dbReference type="ARBA" id="ARBA00023136"/>
    </source>
</evidence>
<dbReference type="GO" id="GO:0005886">
    <property type="term" value="C:plasma membrane"/>
    <property type="evidence" value="ECO:0007669"/>
    <property type="project" value="UniProtKB-SubCell"/>
</dbReference>
<proteinExistence type="inferred from homology"/>
<evidence type="ECO:0000256" key="2">
    <source>
        <dbReference type="ARBA" id="ARBA00021549"/>
    </source>
</evidence>
<dbReference type="EMBL" id="JHQK01000008">
    <property type="protein sequence ID" value="KHN66780.1"/>
    <property type="molecule type" value="Genomic_DNA"/>
</dbReference>
<evidence type="ECO:0000256" key="3">
    <source>
        <dbReference type="ARBA" id="ARBA00022475"/>
    </source>
</evidence>
<comment type="caution">
    <text evidence="13">The sequence shown here is derived from an EMBL/GenBank/DDBJ whole genome shotgun (WGS) entry which is preliminary data.</text>
</comment>
<keyword evidence="8 11" id="KW-0472">Membrane</keyword>
<protein>
    <recommendedName>
        <fullName evidence="2">Type II secretion system protein H</fullName>
    </recommendedName>
    <alternativeName>
        <fullName evidence="10">General secretion pathway protein H</fullName>
    </alternativeName>
</protein>
<dbReference type="GO" id="GO:0015627">
    <property type="term" value="C:type II protein secretion system complex"/>
    <property type="evidence" value="ECO:0007669"/>
    <property type="project" value="InterPro"/>
</dbReference>
<evidence type="ECO:0000256" key="1">
    <source>
        <dbReference type="ARBA" id="ARBA00004377"/>
    </source>
</evidence>
<comment type="similarity">
    <text evidence="9">Belongs to the GSP H family.</text>
</comment>
<dbReference type="GO" id="GO:0015628">
    <property type="term" value="P:protein secretion by the type II secretion system"/>
    <property type="evidence" value="ECO:0007669"/>
    <property type="project" value="InterPro"/>
</dbReference>
<dbReference type="AlphaFoldDB" id="A0A0B2UD14"/>
<evidence type="ECO:0000256" key="6">
    <source>
        <dbReference type="ARBA" id="ARBA00022692"/>
    </source>
</evidence>
<evidence type="ECO:0000313" key="14">
    <source>
        <dbReference type="Proteomes" id="UP000031012"/>
    </source>
</evidence>
<comment type="subcellular location">
    <subcellularLocation>
        <location evidence="1">Cell inner membrane</location>
        <topology evidence="1">Single-pass membrane protein</topology>
    </subcellularLocation>
</comment>
<keyword evidence="7 11" id="KW-1133">Transmembrane helix</keyword>
<sequence>MFKSPGFTLMELTITLAILMIMFTIALPLYHQFMASVELKNTPRLLTIHIQKAKYDAILRHKSVVLCPSVDLTLCNSNWDTSLISFVDTNHNLQRESDEEILTNVELNHRYGSLKFQKFGKKLNSIVFQGDTGLPRESNGSFTYCSYDQLKNFKLVLSKMGHIRLEDLKNC</sequence>
<evidence type="ECO:0000313" key="13">
    <source>
        <dbReference type="EMBL" id="KHN66780.1"/>
    </source>
</evidence>
<dbReference type="Pfam" id="PF12019">
    <property type="entry name" value="GspH"/>
    <property type="match status" value="1"/>
</dbReference>
<keyword evidence="3" id="KW-1003">Cell membrane</keyword>
<keyword evidence="6 11" id="KW-0812">Transmembrane</keyword>
<dbReference type="Proteomes" id="UP000031012">
    <property type="component" value="Unassembled WGS sequence"/>
</dbReference>
<gene>
    <name evidence="13" type="ORF">DH17_17460</name>
</gene>
<dbReference type="InterPro" id="IPR045584">
    <property type="entry name" value="Pilin-like"/>
</dbReference>
<evidence type="ECO:0000256" key="10">
    <source>
        <dbReference type="ARBA" id="ARBA00030775"/>
    </source>
</evidence>
<evidence type="ECO:0000259" key="12">
    <source>
        <dbReference type="Pfam" id="PF12019"/>
    </source>
</evidence>